<dbReference type="InterPro" id="IPR006674">
    <property type="entry name" value="HD_domain"/>
</dbReference>
<protein>
    <recommendedName>
        <fullName evidence="1">HD/PDEase domain-containing protein</fullName>
    </recommendedName>
</protein>
<gene>
    <name evidence="2" type="ORF">BACCIP111899_01969</name>
</gene>
<dbReference type="InterPro" id="IPR003607">
    <property type="entry name" value="HD/PDEase_dom"/>
</dbReference>
<reference evidence="2 3" key="1">
    <citation type="submission" date="2021-10" db="EMBL/GenBank/DDBJ databases">
        <authorList>
            <person name="Criscuolo A."/>
        </authorList>
    </citation>
    <scope>NUCLEOTIDE SEQUENCE [LARGE SCALE GENOMIC DNA]</scope>
    <source>
        <strain evidence="3">CIP 111899</strain>
    </source>
</reference>
<dbReference type="SMART" id="SM00471">
    <property type="entry name" value="HDc"/>
    <property type="match status" value="1"/>
</dbReference>
<evidence type="ECO:0000313" key="2">
    <source>
        <dbReference type="EMBL" id="CAG9612791.1"/>
    </source>
</evidence>
<dbReference type="PANTHER" id="PTHR11373">
    <property type="entry name" value="DEOXYNUCLEOSIDE TRIPHOSPHATE TRIPHOSPHOHYDROLASE"/>
    <property type="match status" value="1"/>
</dbReference>
<name>A0ABN7ZUZ8_9BACI</name>
<sequence length="326" mass="37907">MITIYDSIYGEHHMDGVLEELLQSKAVQRLKKIHQGGASFLVNPTWNVTRYEHSVGVMILVKMLGGSVEEQIAALLHDISHTAFSHIVDHVLEEQDEDYHEQIFMDVIEHSELPSILHTYGYDYRMIEKWEQWTLLEKPLPNLCADRIDYTLRDLSTYGMITKQEVCSFLEDVTVHNGQICLQSIQAAEWFTEAYYKETIDFFLHPLNSYGYYILTKVLKEALQKNILHLSDFSTDDETVLHMLRSNEDCEIKKMLSSLHPNVILEESKTEYDICYKGGKARLIDPFVYRNGKMQRASVISSFVKQCNEKAKKQLQQNIYLKIKSI</sequence>
<feature type="domain" description="HD/PDEase" evidence="1">
    <location>
        <begin position="46"/>
        <end position="160"/>
    </location>
</feature>
<dbReference type="Gene3D" id="1.10.3210.10">
    <property type="entry name" value="Hypothetical protein af1432"/>
    <property type="match status" value="1"/>
</dbReference>
<dbReference type="PANTHER" id="PTHR11373:SF41">
    <property type="entry name" value="METAL-DEPENDENT PHOSPHOHYDROLASE"/>
    <property type="match status" value="1"/>
</dbReference>
<dbReference type="EMBL" id="CAKJTI010000007">
    <property type="protein sequence ID" value="CAG9612791.1"/>
    <property type="molecule type" value="Genomic_DNA"/>
</dbReference>
<dbReference type="SUPFAM" id="SSF109604">
    <property type="entry name" value="HD-domain/PDEase-like"/>
    <property type="match status" value="1"/>
</dbReference>
<dbReference type="Pfam" id="PF01966">
    <property type="entry name" value="HD"/>
    <property type="match status" value="1"/>
</dbReference>
<proteinExistence type="predicted"/>
<evidence type="ECO:0000313" key="3">
    <source>
        <dbReference type="Proteomes" id="UP000789423"/>
    </source>
</evidence>
<evidence type="ECO:0000259" key="1">
    <source>
        <dbReference type="SMART" id="SM00471"/>
    </source>
</evidence>
<dbReference type="CDD" id="cd00077">
    <property type="entry name" value="HDc"/>
    <property type="match status" value="1"/>
</dbReference>
<comment type="caution">
    <text evidence="2">The sequence shown here is derived from an EMBL/GenBank/DDBJ whole genome shotgun (WGS) entry which is preliminary data.</text>
</comment>
<organism evidence="2 3">
    <name type="scientific">Bacillus rhizoplanae</name>
    <dbReference type="NCBI Taxonomy" id="2880966"/>
    <lineage>
        <taxon>Bacteria</taxon>
        <taxon>Bacillati</taxon>
        <taxon>Bacillota</taxon>
        <taxon>Bacilli</taxon>
        <taxon>Bacillales</taxon>
        <taxon>Bacillaceae</taxon>
        <taxon>Bacillus</taxon>
    </lineage>
</organism>
<keyword evidence="3" id="KW-1185">Reference proteome</keyword>
<dbReference type="Proteomes" id="UP000789423">
    <property type="component" value="Unassembled WGS sequence"/>
</dbReference>
<dbReference type="InterPro" id="IPR050135">
    <property type="entry name" value="dGTPase-like"/>
</dbReference>
<accession>A0ABN7ZUZ8</accession>